<dbReference type="AlphaFoldDB" id="A0A841IYP3"/>
<keyword evidence="3" id="KW-1185">Reference proteome</keyword>
<accession>A0A841IYP3</accession>
<dbReference type="Proteomes" id="UP000552700">
    <property type="component" value="Unassembled WGS sequence"/>
</dbReference>
<evidence type="ECO:0000313" key="2">
    <source>
        <dbReference type="EMBL" id="MBB6123252.1"/>
    </source>
</evidence>
<evidence type="ECO:0000256" key="1">
    <source>
        <dbReference type="SAM" id="Phobius"/>
    </source>
</evidence>
<dbReference type="RefSeq" id="WP_184078003.1">
    <property type="nucleotide sequence ID" value="NZ_JACIJP010000001.1"/>
</dbReference>
<keyword evidence="1" id="KW-1133">Transmembrane helix</keyword>
<organism evidence="2 3">
    <name type="scientific">Sphingobium subterraneum</name>
    <dbReference type="NCBI Taxonomy" id="627688"/>
    <lineage>
        <taxon>Bacteria</taxon>
        <taxon>Pseudomonadati</taxon>
        <taxon>Pseudomonadota</taxon>
        <taxon>Alphaproteobacteria</taxon>
        <taxon>Sphingomonadales</taxon>
        <taxon>Sphingomonadaceae</taxon>
        <taxon>Sphingobium</taxon>
    </lineage>
</organism>
<feature type="transmembrane region" description="Helical" evidence="1">
    <location>
        <begin position="56"/>
        <end position="77"/>
    </location>
</feature>
<feature type="transmembrane region" description="Helical" evidence="1">
    <location>
        <begin position="6"/>
        <end position="21"/>
    </location>
</feature>
<reference evidence="2 3" key="1">
    <citation type="submission" date="2020-08" db="EMBL/GenBank/DDBJ databases">
        <title>Genomic Encyclopedia of Type Strains, Phase IV (KMG-IV): sequencing the most valuable type-strain genomes for metagenomic binning, comparative biology and taxonomic classification.</title>
        <authorList>
            <person name="Goeker M."/>
        </authorList>
    </citation>
    <scope>NUCLEOTIDE SEQUENCE [LARGE SCALE GENOMIC DNA]</scope>
    <source>
        <strain evidence="2 3">DSM 102255</strain>
    </source>
</reference>
<protein>
    <submittedName>
        <fullName evidence="2">Uncharacterized protein</fullName>
    </submittedName>
</protein>
<sequence>METVFDWVTLALFAGLIVLFLQRSSEEQPRDSLWQYLLPASGCGLANYVGNEGHEFLAVAIIGAIVAFVLIVLRPFAAQK</sequence>
<dbReference type="NCBIfam" id="NF045607">
    <property type="entry name" value="exo_Victor_syst"/>
    <property type="match status" value="1"/>
</dbReference>
<keyword evidence="1" id="KW-0472">Membrane</keyword>
<dbReference type="EMBL" id="JACIJP010000001">
    <property type="protein sequence ID" value="MBB6123252.1"/>
    <property type="molecule type" value="Genomic_DNA"/>
</dbReference>
<gene>
    <name evidence="2" type="ORF">FHS92_000959</name>
</gene>
<dbReference type="InterPro" id="IPR054655">
    <property type="entry name" value="XrtV-like"/>
</dbReference>
<comment type="caution">
    <text evidence="2">The sequence shown here is derived from an EMBL/GenBank/DDBJ whole genome shotgun (WGS) entry which is preliminary data.</text>
</comment>
<proteinExistence type="predicted"/>
<name>A0A841IYP3_9SPHN</name>
<keyword evidence="1" id="KW-0812">Transmembrane</keyword>
<evidence type="ECO:0000313" key="3">
    <source>
        <dbReference type="Proteomes" id="UP000552700"/>
    </source>
</evidence>